<proteinExistence type="predicted"/>
<gene>
    <name evidence="1" type="ORF">AVEN_239587_1</name>
</gene>
<reference evidence="1 2" key="1">
    <citation type="journal article" date="2019" name="Sci. Rep.">
        <title>Orb-weaving spider Araneus ventricosus genome elucidates the spidroin gene catalogue.</title>
        <authorList>
            <person name="Kono N."/>
            <person name="Nakamura H."/>
            <person name="Ohtoshi R."/>
            <person name="Moran D.A.P."/>
            <person name="Shinohara A."/>
            <person name="Yoshida Y."/>
            <person name="Fujiwara M."/>
            <person name="Mori M."/>
            <person name="Tomita M."/>
            <person name="Arakawa K."/>
        </authorList>
    </citation>
    <scope>NUCLEOTIDE SEQUENCE [LARGE SCALE GENOMIC DNA]</scope>
</reference>
<protein>
    <submittedName>
        <fullName evidence="1">Uncharacterized protein</fullName>
    </submittedName>
</protein>
<sequence length="116" mass="14119">MKLRQLLFYNAQTQRLIHKTWKVKLFLRVQQKNLKNINDNDFLLHLFILIHEYQRDWFNTGTTEYHCDFQSIVQTFDKEAADMDCDHQQIKLSAQQTLEKIEDTVVHSVNNFRRYD</sequence>
<dbReference type="AlphaFoldDB" id="A0A4Y2LVR2"/>
<name>A0A4Y2LVR2_ARAVE</name>
<evidence type="ECO:0000313" key="1">
    <source>
        <dbReference type="EMBL" id="GBN18898.1"/>
    </source>
</evidence>
<dbReference type="Proteomes" id="UP000499080">
    <property type="component" value="Unassembled WGS sequence"/>
</dbReference>
<keyword evidence="2" id="KW-1185">Reference proteome</keyword>
<comment type="caution">
    <text evidence="1">The sequence shown here is derived from an EMBL/GenBank/DDBJ whole genome shotgun (WGS) entry which is preliminary data.</text>
</comment>
<accession>A0A4Y2LVR2</accession>
<evidence type="ECO:0000313" key="2">
    <source>
        <dbReference type="Proteomes" id="UP000499080"/>
    </source>
</evidence>
<dbReference type="EMBL" id="BGPR01006422">
    <property type="protein sequence ID" value="GBN18898.1"/>
    <property type="molecule type" value="Genomic_DNA"/>
</dbReference>
<organism evidence="1 2">
    <name type="scientific">Araneus ventricosus</name>
    <name type="common">Orbweaver spider</name>
    <name type="synonym">Epeira ventricosa</name>
    <dbReference type="NCBI Taxonomy" id="182803"/>
    <lineage>
        <taxon>Eukaryota</taxon>
        <taxon>Metazoa</taxon>
        <taxon>Ecdysozoa</taxon>
        <taxon>Arthropoda</taxon>
        <taxon>Chelicerata</taxon>
        <taxon>Arachnida</taxon>
        <taxon>Araneae</taxon>
        <taxon>Araneomorphae</taxon>
        <taxon>Entelegynae</taxon>
        <taxon>Araneoidea</taxon>
        <taxon>Araneidae</taxon>
        <taxon>Araneus</taxon>
    </lineage>
</organism>